<sequence>MARSSSHIIKSHIIQLSRDIIMSNPISDNGPRANRPRPDPAKSGINIKLDQHWSSKSYTSGSKVTGNVIINTQRDVAFDGFEIFFTGVAYTRIDFISQYSSANYASRPFMKLRMPLEQSDLPSTRVFEAGRTYTIPFNFVVPHQLTLSACNHSVEHAGIRDRHLQLPPTMGFWERNDQSPDMAHIEYSIRAIAHKNIAEEGRTLPLDGFHMIKVLPAVPEDAPLDIGPNDERYCLSKTKPIRKNLFTTKQGELKTTASQPSAIMLSGNFLKASGTNLKVNLEFNSTSKDVTPPKINSVSAKIHSTTFFSSAPMNHLPNLGPRIKHQSTPSLTYSNTTPVPMRPDTQLTWEDEAPASRRDSGYDSGFWNESESSETEGHRSKKANKYNVRRYATLDIPFNLPTSGNKLFLPTFYSCISARAYIINLTLSVGPMNTNINLNVPVQVAVEDTYNQAADEELPSFDAAIAEAEEADVDFHMQPRLMQVPSARFQGTSTLPGYEDMQMRPQVAVA</sequence>
<name>A0A8H4X0K8_9HYPO</name>
<dbReference type="InterPro" id="IPR014752">
    <property type="entry name" value="Arrestin-like_C"/>
</dbReference>
<dbReference type="EMBL" id="JABEXW010000749">
    <property type="protein sequence ID" value="KAF4956629.1"/>
    <property type="molecule type" value="Genomic_DNA"/>
</dbReference>
<proteinExistence type="predicted"/>
<feature type="region of interest" description="Disordered" evidence="1">
    <location>
        <begin position="25"/>
        <end position="45"/>
    </location>
</feature>
<dbReference type="OrthoDB" id="2283785at2759"/>
<dbReference type="InterPro" id="IPR039634">
    <property type="entry name" value="Bul1-like"/>
</dbReference>
<evidence type="ECO:0000256" key="1">
    <source>
        <dbReference type="SAM" id="MobiDB-lite"/>
    </source>
</evidence>
<protein>
    <recommendedName>
        <fullName evidence="4">Arrestin</fullName>
    </recommendedName>
</protein>
<reference evidence="2" key="2">
    <citation type="submission" date="2020-05" db="EMBL/GenBank/DDBJ databases">
        <authorList>
            <person name="Kim H.-S."/>
            <person name="Proctor R.H."/>
            <person name="Brown D.W."/>
        </authorList>
    </citation>
    <scope>NUCLEOTIDE SEQUENCE</scope>
    <source>
        <strain evidence="2">NRRL 20472</strain>
    </source>
</reference>
<dbReference type="Gene3D" id="2.60.40.640">
    <property type="match status" value="1"/>
</dbReference>
<reference evidence="2" key="1">
    <citation type="journal article" date="2020" name="BMC Genomics">
        <title>Correction to: Identification and distribution of gene clusters required for synthesis of sphingolipid metabolism inhibitors in diverse species of the filamentous fungus Fusarium.</title>
        <authorList>
            <person name="Kim H.S."/>
            <person name="Lohmar J.M."/>
            <person name="Busman M."/>
            <person name="Brown D.W."/>
            <person name="Naumann T.A."/>
            <person name="Divon H.H."/>
            <person name="Lysoe E."/>
            <person name="Uhlig S."/>
            <person name="Proctor R.H."/>
        </authorList>
    </citation>
    <scope>NUCLEOTIDE SEQUENCE</scope>
    <source>
        <strain evidence="2">NRRL 20472</strain>
    </source>
</reference>
<evidence type="ECO:0000313" key="3">
    <source>
        <dbReference type="Proteomes" id="UP000622797"/>
    </source>
</evidence>
<dbReference type="PANTHER" id="PTHR31904">
    <property type="entry name" value="BYPASS OF STOP CODON PROTEIN 5-RELATED"/>
    <property type="match status" value="1"/>
</dbReference>
<evidence type="ECO:0008006" key="4">
    <source>
        <dbReference type="Google" id="ProtNLM"/>
    </source>
</evidence>
<dbReference type="AlphaFoldDB" id="A0A8H4X0K8"/>
<gene>
    <name evidence="2" type="ORF">FSARC_11507</name>
</gene>
<feature type="compositionally biased region" description="Polar residues" evidence="1">
    <location>
        <begin position="326"/>
        <end position="338"/>
    </location>
</feature>
<evidence type="ECO:0000313" key="2">
    <source>
        <dbReference type="EMBL" id="KAF4956629.1"/>
    </source>
</evidence>
<dbReference type="PANTHER" id="PTHR31904:SF1">
    <property type="entry name" value="BYPASS OF STOP CODON PROTEIN 5-RELATED"/>
    <property type="match status" value="1"/>
</dbReference>
<dbReference type="Proteomes" id="UP000622797">
    <property type="component" value="Unassembled WGS sequence"/>
</dbReference>
<keyword evidence="3" id="KW-1185">Reference proteome</keyword>
<organism evidence="2 3">
    <name type="scientific">Fusarium sarcochroum</name>
    <dbReference type="NCBI Taxonomy" id="1208366"/>
    <lineage>
        <taxon>Eukaryota</taxon>
        <taxon>Fungi</taxon>
        <taxon>Dikarya</taxon>
        <taxon>Ascomycota</taxon>
        <taxon>Pezizomycotina</taxon>
        <taxon>Sordariomycetes</taxon>
        <taxon>Hypocreomycetidae</taxon>
        <taxon>Hypocreales</taxon>
        <taxon>Nectriaceae</taxon>
        <taxon>Fusarium</taxon>
        <taxon>Fusarium lateritium species complex</taxon>
    </lineage>
</organism>
<comment type="caution">
    <text evidence="2">The sequence shown here is derived from an EMBL/GenBank/DDBJ whole genome shotgun (WGS) entry which is preliminary data.</text>
</comment>
<feature type="region of interest" description="Disordered" evidence="1">
    <location>
        <begin position="324"/>
        <end position="382"/>
    </location>
</feature>
<accession>A0A8H4X0K8</accession>